<feature type="compositionally biased region" description="Basic and acidic residues" evidence="1">
    <location>
        <begin position="135"/>
        <end position="144"/>
    </location>
</feature>
<sequence>MFHLSDRRLDSILGTPRWGVPLIRATLVFAVLAATCLRPGDAAPPGGPAALPGDPDGGSETTPSGPAGPEQDREQPPAESQTMEDALRDLSNDQLSHWVESEASFAQRFGRSRDEVRSALMNEFARRLRGQAPNRGEDGPEAKRQTPPPASVSQPVGEVDEDLPSQEPLDADGRGPRNAIEDESLAATPAVDQPVEVTLDSAAVQAYSGSPFGIAMLELQFKPGQGPIIYPDQPLLLQCNGDPLFYSAFDVRYESSERPLSWRADQVRAYGLFRNRPPKEIWIGGIDGLPSDFKTIDPVDDRSQRSELLRHWWQLFSRVPRHLDDEQKMLNRVLLDMLARRLSLPGPWPAATSDSSENQSELENQFERAVGMLFGIESVKLAMQDRVNLNQATRREPADRPLPNEPRLQSLVIPHFRQTVQIEPVANHVPEECFYLRTGNLANYLDVREFLVGWGGTLEDIVSTSSLKRDTRAKIESQLGLFLQDIDTETFDDLISDMALIGCDPLFQEGAAVGVLFHTRHRQALLDAIGQQRVKAKTQYPDATEKRVQVANQLCSFLSTGDNRLRSFYALDGEYHLLTNSSYLLNRFYEAGLGERSLGNLKEFQFAREKAVGHRDPFGFLYLSDPFFQRMVSPKFRIELTRRRHAAEELKSYQLARLIAEHEKLDGDPDQAIYREGILPEGFADRPDGSRPMFRQGRYVDSLRGVSGNFLPICDVPVDRVTASEVQAYQTFLRSYNRQWKRIDPVTVIFSRRDSAFAGRQRFDLEIIVAPYAQQRYAKLQRHLAPASSMRVAPLSGDLLSVDTAIQQSPGSPAHLLRIGLRDGQAPFQLVDGEIDLLNANKDESYAKGHTYAAMSPASTEMFRLLASVLLGRDFSQPDPQRVAPRRFFPPPSTPGQVFYSMGWALGNLTLGSDLIEILKQSGYLNSADGWMVFATDSKIRDQVLQRINRQRITNPTQVRLRMRSLEGSQVEPYIQAYTYVASRHKSAQNASFLNDYSRWFNLDPRVGRNELQQILGADVQCALGGEFVLRKSGAQPLWASTAWEVPSVYQVTSIPDHWRFAFLDWLRELHVAFDLGSSTLRAQINLTIKPQGQSGQWGLVRAAASTGDEANNGAVFAESRPDAESNRQRFLSVTSARAADPVTSQAVVPDASSWILGIRLAANDPNRVIKYVYPDSPAWRAGIRVGDRLRRVNWESAASVQQVEQIVRRSEDSGGLVILELERNGSKLVRHIRLAPAKP</sequence>
<gene>
    <name evidence="3" type="ORF">FYK55_16435</name>
</gene>
<dbReference type="Pfam" id="PF17820">
    <property type="entry name" value="PDZ_6"/>
    <property type="match status" value="1"/>
</dbReference>
<evidence type="ECO:0000313" key="3">
    <source>
        <dbReference type="EMBL" id="KAA5541797.1"/>
    </source>
</evidence>
<reference evidence="3 4" key="1">
    <citation type="submission" date="2019-08" db="EMBL/GenBank/DDBJ databases">
        <authorList>
            <person name="Dhanesh K."/>
            <person name="Kumar G."/>
            <person name="Sasikala C."/>
            <person name="Venkata Ramana C."/>
        </authorList>
    </citation>
    <scope>NUCLEOTIDE SEQUENCE [LARGE SCALE GENOMIC DNA]</scope>
    <source>
        <strain evidence="3 4">JC645</strain>
    </source>
</reference>
<feature type="domain" description="PDZ" evidence="2">
    <location>
        <begin position="1146"/>
        <end position="1223"/>
    </location>
</feature>
<feature type="region of interest" description="Disordered" evidence="1">
    <location>
        <begin position="40"/>
        <end position="84"/>
    </location>
</feature>
<name>A0A5M6D2Q8_9BACT</name>
<dbReference type="PROSITE" id="PS50106">
    <property type="entry name" value="PDZ"/>
    <property type="match status" value="1"/>
</dbReference>
<evidence type="ECO:0000256" key="1">
    <source>
        <dbReference type="SAM" id="MobiDB-lite"/>
    </source>
</evidence>
<dbReference type="AlphaFoldDB" id="A0A5M6D2Q8"/>
<evidence type="ECO:0000259" key="2">
    <source>
        <dbReference type="PROSITE" id="PS50106"/>
    </source>
</evidence>
<dbReference type="EMBL" id="VWOX01000009">
    <property type="protein sequence ID" value="KAA5541797.1"/>
    <property type="molecule type" value="Genomic_DNA"/>
</dbReference>
<dbReference type="InterPro" id="IPR041489">
    <property type="entry name" value="PDZ_6"/>
</dbReference>
<dbReference type="Proteomes" id="UP000324479">
    <property type="component" value="Unassembled WGS sequence"/>
</dbReference>
<dbReference type="SMART" id="SM00228">
    <property type="entry name" value="PDZ"/>
    <property type="match status" value="1"/>
</dbReference>
<accession>A0A5M6D2Q8</accession>
<dbReference type="Gene3D" id="2.30.42.10">
    <property type="match status" value="1"/>
</dbReference>
<proteinExistence type="predicted"/>
<feature type="compositionally biased region" description="Low complexity" evidence="1">
    <location>
        <begin position="40"/>
        <end position="54"/>
    </location>
</feature>
<evidence type="ECO:0000313" key="4">
    <source>
        <dbReference type="Proteomes" id="UP000324479"/>
    </source>
</evidence>
<dbReference type="RefSeq" id="WP_150077531.1">
    <property type="nucleotide sequence ID" value="NZ_VWOX01000009.1"/>
</dbReference>
<dbReference type="InterPro" id="IPR036034">
    <property type="entry name" value="PDZ_sf"/>
</dbReference>
<dbReference type="SUPFAM" id="SSF50156">
    <property type="entry name" value="PDZ domain-like"/>
    <property type="match status" value="1"/>
</dbReference>
<feature type="region of interest" description="Disordered" evidence="1">
    <location>
        <begin position="124"/>
        <end position="178"/>
    </location>
</feature>
<keyword evidence="4" id="KW-1185">Reference proteome</keyword>
<protein>
    <recommendedName>
        <fullName evidence="2">PDZ domain-containing protein</fullName>
    </recommendedName>
</protein>
<organism evidence="3 4">
    <name type="scientific">Roseiconus nitratireducens</name>
    <dbReference type="NCBI Taxonomy" id="2605748"/>
    <lineage>
        <taxon>Bacteria</taxon>
        <taxon>Pseudomonadati</taxon>
        <taxon>Planctomycetota</taxon>
        <taxon>Planctomycetia</taxon>
        <taxon>Pirellulales</taxon>
        <taxon>Pirellulaceae</taxon>
        <taxon>Roseiconus</taxon>
    </lineage>
</organism>
<comment type="caution">
    <text evidence="3">The sequence shown here is derived from an EMBL/GenBank/DDBJ whole genome shotgun (WGS) entry which is preliminary data.</text>
</comment>
<dbReference type="InterPro" id="IPR001478">
    <property type="entry name" value="PDZ"/>
</dbReference>